<feature type="region of interest" description="Disordered" evidence="1">
    <location>
        <begin position="1"/>
        <end position="33"/>
    </location>
</feature>
<name>A0A0F9CFA6_9ZZZZ</name>
<feature type="domain" description="Anti-CBASS protein Acb1-like N-terminal" evidence="2">
    <location>
        <begin position="90"/>
        <end position="269"/>
    </location>
</feature>
<feature type="non-terminal residue" evidence="3">
    <location>
        <position position="272"/>
    </location>
</feature>
<sequence>MASKGVTITNTDRGVKASLGTGTDPRHGGSVRIQKPSSVVDANDAFALRTLSGLIGRLQLANLAGKSFGGKRDLWNVFGYERALTPELFLAKYVRQDIASRVIDAPPNAIWANPPKIVENDEIKTKWEELVEKHNLWGTMNRADRLARLNPFSIMLFGFDDGTNLETPLGRGRNVKELLYVRAIGSRQVTELKFNSDPSSHLFGQPAQYKIQFDDPTTRTVASSGTQTSSLRNITVHASRVVHIVENPLEDTVIGIPIMEKVYNLLDDLLKV</sequence>
<comment type="caution">
    <text evidence="3">The sequence shown here is derived from an EMBL/GenBank/DDBJ whole genome shotgun (WGS) entry which is preliminary data.</text>
</comment>
<evidence type="ECO:0000256" key="1">
    <source>
        <dbReference type="SAM" id="MobiDB-lite"/>
    </source>
</evidence>
<gene>
    <name evidence="3" type="ORF">LCGC14_2408290</name>
</gene>
<dbReference type="Pfam" id="PF06381">
    <property type="entry name" value="Phage_portal_3"/>
    <property type="match status" value="1"/>
</dbReference>
<reference evidence="3" key="1">
    <citation type="journal article" date="2015" name="Nature">
        <title>Complex archaea that bridge the gap between prokaryotes and eukaryotes.</title>
        <authorList>
            <person name="Spang A."/>
            <person name="Saw J.H."/>
            <person name="Jorgensen S.L."/>
            <person name="Zaremba-Niedzwiedzka K."/>
            <person name="Martijn J."/>
            <person name="Lind A.E."/>
            <person name="van Eijk R."/>
            <person name="Schleper C."/>
            <person name="Guy L."/>
            <person name="Ettema T.J."/>
        </authorList>
    </citation>
    <scope>NUCLEOTIDE SEQUENCE</scope>
</reference>
<protein>
    <recommendedName>
        <fullName evidence="2">Anti-CBASS protein Acb1-like N-terminal domain-containing protein</fullName>
    </recommendedName>
</protein>
<accession>A0A0F9CFA6</accession>
<evidence type="ECO:0000259" key="2">
    <source>
        <dbReference type="Pfam" id="PF06381"/>
    </source>
</evidence>
<feature type="compositionally biased region" description="Polar residues" evidence="1">
    <location>
        <begin position="1"/>
        <end position="12"/>
    </location>
</feature>
<proteinExistence type="predicted"/>
<dbReference type="InterPro" id="IPR024459">
    <property type="entry name" value="Acb1-like_N"/>
</dbReference>
<dbReference type="EMBL" id="LAZR01036326">
    <property type="protein sequence ID" value="KKL25142.1"/>
    <property type="molecule type" value="Genomic_DNA"/>
</dbReference>
<dbReference type="AlphaFoldDB" id="A0A0F9CFA6"/>
<organism evidence="3">
    <name type="scientific">marine sediment metagenome</name>
    <dbReference type="NCBI Taxonomy" id="412755"/>
    <lineage>
        <taxon>unclassified sequences</taxon>
        <taxon>metagenomes</taxon>
        <taxon>ecological metagenomes</taxon>
    </lineage>
</organism>
<evidence type="ECO:0000313" key="3">
    <source>
        <dbReference type="EMBL" id="KKL25142.1"/>
    </source>
</evidence>